<dbReference type="InterPro" id="IPR029030">
    <property type="entry name" value="Caspase-like_dom_sf"/>
</dbReference>
<comment type="caution">
    <text evidence="4">The sequence shown here is derived from an EMBL/GenBank/DDBJ whole genome shotgun (WGS) entry which is preliminary data.</text>
</comment>
<dbReference type="InterPro" id="IPR011600">
    <property type="entry name" value="Pept_C14_caspase"/>
</dbReference>
<dbReference type="SUPFAM" id="SSF52129">
    <property type="entry name" value="Caspase-like"/>
    <property type="match status" value="1"/>
</dbReference>
<protein>
    <recommendedName>
        <fullName evidence="3">Peptidase C14 caspase domain-containing protein</fullName>
    </recommendedName>
</protein>
<evidence type="ECO:0000313" key="5">
    <source>
        <dbReference type="Proteomes" id="UP000284706"/>
    </source>
</evidence>
<reference evidence="4 5" key="1">
    <citation type="journal article" date="2018" name="Evol. Lett.">
        <title>Horizontal gene cluster transfer increased hallucinogenic mushroom diversity.</title>
        <authorList>
            <person name="Reynolds H.T."/>
            <person name="Vijayakumar V."/>
            <person name="Gluck-Thaler E."/>
            <person name="Korotkin H.B."/>
            <person name="Matheny P.B."/>
            <person name="Slot J.C."/>
        </authorList>
    </citation>
    <scope>NUCLEOTIDE SEQUENCE [LARGE SCALE GENOMIC DNA]</scope>
    <source>
        <strain evidence="4 5">SRW20</strain>
    </source>
</reference>
<evidence type="ECO:0000313" key="4">
    <source>
        <dbReference type="EMBL" id="PPQ97854.1"/>
    </source>
</evidence>
<keyword evidence="1" id="KW-0053">Apoptosis</keyword>
<proteinExistence type="predicted"/>
<keyword evidence="2" id="KW-0378">Hydrolase</keyword>
<feature type="domain" description="Peptidase C14 caspase" evidence="3">
    <location>
        <begin position="2"/>
        <end position="226"/>
    </location>
</feature>
<dbReference type="GO" id="GO:0006915">
    <property type="term" value="P:apoptotic process"/>
    <property type="evidence" value="ECO:0007669"/>
    <property type="project" value="UniProtKB-KW"/>
</dbReference>
<accession>A0A409Y488</accession>
<organism evidence="4 5">
    <name type="scientific">Gymnopilus dilepis</name>
    <dbReference type="NCBI Taxonomy" id="231916"/>
    <lineage>
        <taxon>Eukaryota</taxon>
        <taxon>Fungi</taxon>
        <taxon>Dikarya</taxon>
        <taxon>Basidiomycota</taxon>
        <taxon>Agaricomycotina</taxon>
        <taxon>Agaricomycetes</taxon>
        <taxon>Agaricomycetidae</taxon>
        <taxon>Agaricales</taxon>
        <taxon>Agaricineae</taxon>
        <taxon>Hymenogastraceae</taxon>
        <taxon>Gymnopilus</taxon>
    </lineage>
</organism>
<dbReference type="InParanoid" id="A0A409Y488"/>
<evidence type="ECO:0000256" key="2">
    <source>
        <dbReference type="ARBA" id="ARBA00022807"/>
    </source>
</evidence>
<dbReference type="Proteomes" id="UP000284706">
    <property type="component" value="Unassembled WGS sequence"/>
</dbReference>
<dbReference type="GO" id="GO:0004197">
    <property type="term" value="F:cysteine-type endopeptidase activity"/>
    <property type="evidence" value="ECO:0007669"/>
    <property type="project" value="InterPro"/>
</dbReference>
<keyword evidence="2" id="KW-0788">Thiol protease</keyword>
<dbReference type="AlphaFoldDB" id="A0A409Y488"/>
<evidence type="ECO:0000259" key="3">
    <source>
        <dbReference type="Pfam" id="PF00656"/>
    </source>
</evidence>
<dbReference type="Gene3D" id="3.40.50.1460">
    <property type="match status" value="1"/>
</dbReference>
<dbReference type="EMBL" id="NHYE01001178">
    <property type="protein sequence ID" value="PPQ97854.1"/>
    <property type="molecule type" value="Genomic_DNA"/>
</dbReference>
<dbReference type="Pfam" id="PF00656">
    <property type="entry name" value="Peptidase_C14"/>
    <property type="match status" value="1"/>
</dbReference>
<name>A0A409Y488_9AGAR</name>
<dbReference type="OrthoDB" id="10255174at2759"/>
<evidence type="ECO:0000256" key="1">
    <source>
        <dbReference type="ARBA" id="ARBA00022703"/>
    </source>
</evidence>
<dbReference type="GO" id="GO:0006508">
    <property type="term" value="P:proteolysis"/>
    <property type="evidence" value="ECO:0007669"/>
    <property type="project" value="InterPro"/>
</dbReference>
<keyword evidence="5" id="KW-1185">Reference proteome</keyword>
<sequence length="620" mass="69502">MFALVIGIDNYASDNIQSLHGSVADARAFKAYLTDTLLTPEDHIMILENAFATRIAIMDGLRRLAADPRIGTGDPVIIFYAGHGSRARVVTNKQSTEATTNVPVILPSDVLGPSRGDNIVQPIPYYVIDALLGDIAQRKGNNVVLVLDSCFSSASKGTHPKSSFVRAVDLPPNFCFHADTEHEHLLQSPFFSLSSYVLLSACSSSGQAWERDGRGVFTFALLDLLCTMSIVELRYSDAIMLLDIDSTFTQSPYCLGRNQGKLLFSLTPPPYEHRFLVPIRTRLMKDSPVEYVLSGGEAHGLAAGDEFEVYPDLDYPHRDGTLAITKLGSFYSVLQPLEKIVPISRNSIAKKAQHGRRELLHIYSRPEDDVRKILLLLEDEDKSMSNIVAVNNANDAHLIISMQQDNVVIVELTTIMAVQLSFQIEVRVEDLAPILLASSNFFSSMKLVSEDDSLTEDVQIELYRLPLDFPAPKPLTLNVGRPLQDRVVLDRGSHYDLRITNQSQHDLYPIVEVFHLNHELQHDILYHPGYGHSVLDCPLQRGHSLSVNFDTFCPPIEEHMAFLKFTFSTRPLDPLYDSQTLRSARRLPEKFEGRWATISKLLISRSPERKTLGEQEYQEK</sequence>
<gene>
    <name evidence="4" type="ORF">CVT26_013023</name>
</gene>
<keyword evidence="2" id="KW-0645">Protease</keyword>